<reference evidence="15" key="1">
    <citation type="journal article" date="2020" name="Stud. Mycol.">
        <title>101 Dothideomycetes genomes: a test case for predicting lifestyles and emergence of pathogens.</title>
        <authorList>
            <person name="Haridas S."/>
            <person name="Albert R."/>
            <person name="Binder M."/>
            <person name="Bloem J."/>
            <person name="Labutti K."/>
            <person name="Salamov A."/>
            <person name="Andreopoulos B."/>
            <person name="Baker S."/>
            <person name="Barry K."/>
            <person name="Bills G."/>
            <person name="Bluhm B."/>
            <person name="Cannon C."/>
            <person name="Castanera R."/>
            <person name="Culley D."/>
            <person name="Daum C."/>
            <person name="Ezra D."/>
            <person name="Gonzalez J."/>
            <person name="Henrissat B."/>
            <person name="Kuo A."/>
            <person name="Liang C."/>
            <person name="Lipzen A."/>
            <person name="Lutzoni F."/>
            <person name="Magnuson J."/>
            <person name="Mondo S."/>
            <person name="Nolan M."/>
            <person name="Ohm R."/>
            <person name="Pangilinan J."/>
            <person name="Park H.-J."/>
            <person name="Ramirez L."/>
            <person name="Alfaro M."/>
            <person name="Sun H."/>
            <person name="Tritt A."/>
            <person name="Yoshinaga Y."/>
            <person name="Zwiers L.-H."/>
            <person name="Turgeon B."/>
            <person name="Goodwin S."/>
            <person name="Spatafora J."/>
            <person name="Crous P."/>
            <person name="Grigoriev I."/>
        </authorList>
    </citation>
    <scope>NUCLEOTIDE SEQUENCE</scope>
    <source>
        <strain evidence="15">HMLAC05119</strain>
    </source>
</reference>
<evidence type="ECO:0000313" key="16">
    <source>
        <dbReference type="Proteomes" id="UP000800096"/>
    </source>
</evidence>
<gene>
    <name evidence="15" type="ORF">BDU57DRAFT_513541</name>
</gene>
<dbReference type="AlphaFoldDB" id="A0A6A5QR41"/>
<evidence type="ECO:0000256" key="5">
    <source>
        <dbReference type="ARBA" id="ARBA00022692"/>
    </source>
</evidence>
<dbReference type="Proteomes" id="UP000800096">
    <property type="component" value="Unassembled WGS sequence"/>
</dbReference>
<comment type="function">
    <text evidence="10">Sterol O-acyltransferase that catalyzes the formation of stery esters.</text>
</comment>
<comment type="similarity">
    <text evidence="3 11">Belongs to the membrane-bound acyltransferase family. Sterol o-acyltransferase subfamily.</text>
</comment>
<organism evidence="15 16">
    <name type="scientific">Ampelomyces quisqualis</name>
    <name type="common">Powdery mildew agent</name>
    <dbReference type="NCBI Taxonomy" id="50730"/>
    <lineage>
        <taxon>Eukaryota</taxon>
        <taxon>Fungi</taxon>
        <taxon>Dikarya</taxon>
        <taxon>Ascomycota</taxon>
        <taxon>Pezizomycotina</taxon>
        <taxon>Dothideomycetes</taxon>
        <taxon>Pleosporomycetidae</taxon>
        <taxon>Pleosporales</taxon>
        <taxon>Pleosporineae</taxon>
        <taxon>Phaeosphaeriaceae</taxon>
        <taxon>Ampelomyces</taxon>
    </lineage>
</organism>
<evidence type="ECO:0000256" key="3">
    <source>
        <dbReference type="ARBA" id="ARBA00009010"/>
    </source>
</evidence>
<keyword evidence="16" id="KW-1185">Reference proteome</keyword>
<dbReference type="PANTHER" id="PTHR10408:SF7">
    <property type="entry name" value="DIACYLGLYCEROL O-ACYLTRANSFERASE 1"/>
    <property type="match status" value="1"/>
</dbReference>
<name>A0A6A5QR41_AMPQU</name>
<evidence type="ECO:0000256" key="13">
    <source>
        <dbReference type="SAM" id="MobiDB-lite"/>
    </source>
</evidence>
<dbReference type="Pfam" id="PF03062">
    <property type="entry name" value="MBOAT"/>
    <property type="match status" value="1"/>
</dbReference>
<feature type="transmembrane region" description="Helical" evidence="14">
    <location>
        <begin position="409"/>
        <end position="430"/>
    </location>
</feature>
<comment type="pathway">
    <text evidence="2">Lipid metabolism.</text>
</comment>
<keyword evidence="5 14" id="KW-0812">Transmembrane</keyword>
<dbReference type="InterPro" id="IPR014371">
    <property type="entry name" value="Oat_ACAT_DAG_ARE"/>
</dbReference>
<dbReference type="GO" id="GO:0004144">
    <property type="term" value="F:diacylglycerol O-acyltransferase activity"/>
    <property type="evidence" value="ECO:0007669"/>
    <property type="project" value="TreeGrafter"/>
</dbReference>
<evidence type="ECO:0000256" key="6">
    <source>
        <dbReference type="ARBA" id="ARBA00022824"/>
    </source>
</evidence>
<feature type="region of interest" description="Disordered" evidence="13">
    <location>
        <begin position="1"/>
        <end position="44"/>
    </location>
</feature>
<evidence type="ECO:0000256" key="14">
    <source>
        <dbReference type="SAM" id="Phobius"/>
    </source>
</evidence>
<dbReference type="GO" id="GO:0019432">
    <property type="term" value="P:triglyceride biosynthetic process"/>
    <property type="evidence" value="ECO:0007669"/>
    <property type="project" value="TreeGrafter"/>
</dbReference>
<evidence type="ECO:0000256" key="4">
    <source>
        <dbReference type="ARBA" id="ARBA00022679"/>
    </source>
</evidence>
<dbReference type="OrthoDB" id="10039049at2759"/>
<evidence type="ECO:0000256" key="8">
    <source>
        <dbReference type="ARBA" id="ARBA00023136"/>
    </source>
</evidence>
<feature type="transmembrane region" description="Helical" evidence="14">
    <location>
        <begin position="82"/>
        <end position="101"/>
    </location>
</feature>
<dbReference type="PANTHER" id="PTHR10408">
    <property type="entry name" value="STEROL O-ACYLTRANSFERASE"/>
    <property type="match status" value="1"/>
</dbReference>
<feature type="transmembrane region" description="Helical" evidence="14">
    <location>
        <begin position="475"/>
        <end position="498"/>
    </location>
</feature>
<feature type="transmembrane region" description="Helical" evidence="14">
    <location>
        <begin position="211"/>
        <end position="232"/>
    </location>
</feature>
<keyword evidence="9 11" id="KW-0012">Acyltransferase</keyword>
<feature type="transmembrane region" description="Helical" evidence="14">
    <location>
        <begin position="127"/>
        <end position="149"/>
    </location>
</feature>
<comment type="subcellular location">
    <subcellularLocation>
        <location evidence="1 11">Endoplasmic reticulum membrane</location>
        <topology evidence="1 11">Multi-pass membrane protein</topology>
    </subcellularLocation>
</comment>
<feature type="active site" evidence="12">
    <location>
        <position position="431"/>
    </location>
</feature>
<evidence type="ECO:0000256" key="1">
    <source>
        <dbReference type="ARBA" id="ARBA00004477"/>
    </source>
</evidence>
<feature type="transmembrane region" description="Helical" evidence="14">
    <location>
        <begin position="442"/>
        <end position="463"/>
    </location>
</feature>
<dbReference type="EMBL" id="ML979134">
    <property type="protein sequence ID" value="KAF1917338.1"/>
    <property type="molecule type" value="Genomic_DNA"/>
</dbReference>
<feature type="transmembrane region" description="Helical" evidence="14">
    <location>
        <begin position="179"/>
        <end position="199"/>
    </location>
</feature>
<evidence type="ECO:0000256" key="2">
    <source>
        <dbReference type="ARBA" id="ARBA00005189"/>
    </source>
</evidence>
<feature type="transmembrane region" description="Helical" evidence="14">
    <location>
        <begin position="345"/>
        <end position="366"/>
    </location>
</feature>
<proteinExistence type="inferred from homology"/>
<keyword evidence="8 11" id="KW-0472">Membrane</keyword>
<evidence type="ECO:0000256" key="7">
    <source>
        <dbReference type="ARBA" id="ARBA00022989"/>
    </source>
</evidence>
<accession>A0A6A5QR41</accession>
<feature type="compositionally biased region" description="Low complexity" evidence="13">
    <location>
        <begin position="1"/>
        <end position="17"/>
    </location>
</feature>
<protein>
    <recommendedName>
        <fullName evidence="11">O-acyltransferase</fullName>
    </recommendedName>
</protein>
<keyword evidence="7 14" id="KW-1133">Transmembrane helix</keyword>
<evidence type="ECO:0000256" key="11">
    <source>
        <dbReference type="PIRNR" id="PIRNR000439"/>
    </source>
</evidence>
<keyword evidence="6 11" id="KW-0256">Endoplasmic reticulum</keyword>
<evidence type="ECO:0000256" key="9">
    <source>
        <dbReference type="ARBA" id="ARBA00023315"/>
    </source>
</evidence>
<evidence type="ECO:0000256" key="12">
    <source>
        <dbReference type="PIRSR" id="PIRSR000439-1"/>
    </source>
</evidence>
<keyword evidence="4 11" id="KW-0808">Transferase</keyword>
<evidence type="ECO:0000313" key="15">
    <source>
        <dbReference type="EMBL" id="KAF1917338.1"/>
    </source>
</evidence>
<evidence type="ECO:0000256" key="10">
    <source>
        <dbReference type="ARBA" id="ARBA00023568"/>
    </source>
</evidence>
<dbReference type="InterPro" id="IPR004299">
    <property type="entry name" value="MBOAT_fam"/>
</dbReference>
<sequence length="522" mass="59041">MATSTSTSTSTSTFTSTAIDMPPQSPLHRRKPSGHQVKASASGNANANALTKDTKYRHVFATHSLHRTSCLSHDSATSPSFVGFRNLMVLVLLVSNLRLMIVNLQKYGVLICISCHDYSRSDLVNGLLLYLAVPAHLFVTYLIELAAAWQAKRAFARISKEDDNDTPAKYAAALRSFNITWYIVAFFHSLNATMNLYIATKVVYYDIYHPGIGTMCEIHAVIVFLKCASYALTNRDLRHAYLHPKQATPLPQLYKSCPYPQNINFHNLCYFWWVPTLVYQPVYPRTHKIRWGFVFKRLAEVAVLSIVVWIASAQYAAPLLQNSLDKILTLNFTSIAERVMKLSTISVFCWLCGFFALFQSALNALAEIMRFGDREFYGDWWNVSSIRTYWTTWNKPVTNFMRRHIYSPLVGRGCPPALAQIIVFLFSGVLHELLVGVPTHNIIGVAFAGMMIQIPLIALTDLVQKCKWIQGKVAGNMIFWISFCVVGQPLAALLYFFAWQAKYGSVSKQVPENSTLHMFLRR</sequence>
<dbReference type="GO" id="GO:0005789">
    <property type="term" value="C:endoplasmic reticulum membrane"/>
    <property type="evidence" value="ECO:0007669"/>
    <property type="project" value="UniProtKB-SubCell"/>
</dbReference>
<feature type="transmembrane region" description="Helical" evidence="14">
    <location>
        <begin position="298"/>
        <end position="317"/>
    </location>
</feature>
<dbReference type="PIRSF" id="PIRSF000439">
    <property type="entry name" value="Oat_ACAT_DAG_ARE"/>
    <property type="match status" value="1"/>
</dbReference>